<feature type="domain" description="M23ase beta-sheet core" evidence="2">
    <location>
        <begin position="38"/>
        <end position="132"/>
    </location>
</feature>
<accession>A0LV55</accession>
<dbReference type="InParanoid" id="A0LV55"/>
<dbReference type="SUPFAM" id="SSF51261">
    <property type="entry name" value="Duplicated hybrid motif"/>
    <property type="match status" value="1"/>
</dbReference>
<evidence type="ECO:0000313" key="4">
    <source>
        <dbReference type="Proteomes" id="UP000008221"/>
    </source>
</evidence>
<dbReference type="EMBL" id="CP000481">
    <property type="protein sequence ID" value="ABK53315.1"/>
    <property type="molecule type" value="Genomic_DNA"/>
</dbReference>
<dbReference type="InterPro" id="IPR016047">
    <property type="entry name" value="M23ase_b-sheet_dom"/>
</dbReference>
<dbReference type="AlphaFoldDB" id="A0LV55"/>
<gene>
    <name evidence="3" type="ordered locus">Acel_1543</name>
</gene>
<proteinExistence type="predicted"/>
<dbReference type="CDD" id="cd12797">
    <property type="entry name" value="M23_peptidase"/>
    <property type="match status" value="1"/>
</dbReference>
<dbReference type="Gene3D" id="2.70.70.10">
    <property type="entry name" value="Glucose Permease (Domain IIA)"/>
    <property type="match status" value="1"/>
</dbReference>
<dbReference type="eggNOG" id="COG0739">
    <property type="taxonomic scope" value="Bacteria"/>
</dbReference>
<dbReference type="STRING" id="351607.Acel_1543"/>
<dbReference type="Pfam" id="PF01551">
    <property type="entry name" value="Peptidase_M23"/>
    <property type="match status" value="1"/>
</dbReference>
<organism evidence="3 4">
    <name type="scientific">Acidothermus cellulolyticus (strain ATCC 43068 / DSM 8971 / 11B)</name>
    <dbReference type="NCBI Taxonomy" id="351607"/>
    <lineage>
        <taxon>Bacteria</taxon>
        <taxon>Bacillati</taxon>
        <taxon>Actinomycetota</taxon>
        <taxon>Actinomycetes</taxon>
        <taxon>Acidothermales</taxon>
        <taxon>Acidothermaceae</taxon>
        <taxon>Acidothermus</taxon>
    </lineage>
</organism>
<reference evidence="3 4" key="1">
    <citation type="journal article" date="2009" name="Genome Res.">
        <title>Complete genome of the cellulolytic thermophile Acidothermus cellulolyticus 11B provides insights into its ecophysiological and evolutionary adaptations.</title>
        <authorList>
            <person name="Barabote R.D."/>
            <person name="Xie G."/>
            <person name="Leu D.H."/>
            <person name="Normand P."/>
            <person name="Necsulea A."/>
            <person name="Daubin V."/>
            <person name="Medigue C."/>
            <person name="Adney W.S."/>
            <person name="Xu X.C."/>
            <person name="Lapidus A."/>
            <person name="Parales R.E."/>
            <person name="Detter C."/>
            <person name="Pujic P."/>
            <person name="Bruce D."/>
            <person name="Lavire C."/>
            <person name="Challacombe J.F."/>
            <person name="Brettin T.S."/>
            <person name="Berry A.M."/>
        </authorList>
    </citation>
    <scope>NUCLEOTIDE SEQUENCE [LARGE SCALE GENOMIC DNA]</scope>
    <source>
        <strain evidence="4">ATCC 43068 / DSM 8971 / 11B</strain>
    </source>
</reference>
<sequence length="254" mass="26375">MPAATTPSTSSQVRAVPPVAPLRVLRRFDPPTQPWLAGHRGVDLAASAGEPVAAAGYGHVVFSGRIAGRGVVSISVGSIRFTYEPIEPAVAVGEIVRPGMPLGTVARQPDHCGPPGSCLHWGAIRDGRYVDPLLFLRHVRLLPLAATPPAASDALDLTSDAIGPFSDTLGRASDPLGRPLSGHPVPAEGPTPLSRARPATSRSPTEPDVAPRATRAGGTPLSPDTFVPTLFATAGLAVAAATISRRRFRPHHRG</sequence>
<dbReference type="HOGENOM" id="CLU_1092488_0_0_11"/>
<keyword evidence="4" id="KW-1185">Reference proteome</keyword>
<dbReference type="InterPro" id="IPR011055">
    <property type="entry name" value="Dup_hybrid_motif"/>
</dbReference>
<feature type="region of interest" description="Disordered" evidence="1">
    <location>
        <begin position="166"/>
        <end position="223"/>
    </location>
</feature>
<evidence type="ECO:0000313" key="3">
    <source>
        <dbReference type="EMBL" id="ABK53315.1"/>
    </source>
</evidence>
<dbReference type="RefSeq" id="WP_011720378.1">
    <property type="nucleotide sequence ID" value="NC_008578.1"/>
</dbReference>
<evidence type="ECO:0000259" key="2">
    <source>
        <dbReference type="Pfam" id="PF01551"/>
    </source>
</evidence>
<name>A0LV55_ACIC1</name>
<dbReference type="KEGG" id="ace:Acel_1543"/>
<protein>
    <submittedName>
        <fullName evidence="3">Peptidase M23B</fullName>
    </submittedName>
</protein>
<dbReference type="Proteomes" id="UP000008221">
    <property type="component" value="Chromosome"/>
</dbReference>
<evidence type="ECO:0000256" key="1">
    <source>
        <dbReference type="SAM" id="MobiDB-lite"/>
    </source>
</evidence>